<dbReference type="InterPro" id="IPR007219">
    <property type="entry name" value="XnlR_reg_dom"/>
</dbReference>
<dbReference type="VEuPathDB" id="FungiDB:GMDG_05715"/>
<evidence type="ECO:0000256" key="2">
    <source>
        <dbReference type="ARBA" id="ARBA00022723"/>
    </source>
</evidence>
<keyword evidence="6" id="KW-0804">Transcription</keyword>
<dbReference type="SUPFAM" id="SSF57701">
    <property type="entry name" value="Zn2/Cys6 DNA-binding domain"/>
    <property type="match status" value="1"/>
</dbReference>
<dbReference type="GO" id="GO:0005634">
    <property type="term" value="C:nucleus"/>
    <property type="evidence" value="ECO:0007669"/>
    <property type="project" value="UniProtKB-SubCell"/>
</dbReference>
<keyword evidence="3" id="KW-0862">Zinc</keyword>
<evidence type="ECO:0000256" key="7">
    <source>
        <dbReference type="ARBA" id="ARBA00023242"/>
    </source>
</evidence>
<dbReference type="PANTHER" id="PTHR31313:SF81">
    <property type="entry name" value="TY1 ENHANCER ACTIVATOR"/>
    <property type="match status" value="1"/>
</dbReference>
<evidence type="ECO:0000256" key="3">
    <source>
        <dbReference type="ARBA" id="ARBA00022833"/>
    </source>
</evidence>
<dbReference type="GO" id="GO:0006351">
    <property type="term" value="P:DNA-templated transcription"/>
    <property type="evidence" value="ECO:0007669"/>
    <property type="project" value="InterPro"/>
</dbReference>
<evidence type="ECO:0000256" key="6">
    <source>
        <dbReference type="ARBA" id="ARBA00023163"/>
    </source>
</evidence>
<dbReference type="AlphaFoldDB" id="A0A177AAX2"/>
<keyword evidence="7" id="KW-0539">Nucleus</keyword>
<evidence type="ECO:0000256" key="8">
    <source>
        <dbReference type="SAM" id="MobiDB-lite"/>
    </source>
</evidence>
<evidence type="ECO:0000259" key="9">
    <source>
        <dbReference type="PROSITE" id="PS50048"/>
    </source>
</evidence>
<dbReference type="SMART" id="SM00066">
    <property type="entry name" value="GAL4"/>
    <property type="match status" value="1"/>
</dbReference>
<dbReference type="PANTHER" id="PTHR31313">
    <property type="entry name" value="TY1 ENHANCER ACTIVATOR"/>
    <property type="match status" value="1"/>
</dbReference>
<dbReference type="RefSeq" id="XP_024324559.1">
    <property type="nucleotide sequence ID" value="XM_024468126.1"/>
</dbReference>
<dbReference type="PROSITE" id="PS00463">
    <property type="entry name" value="ZN2_CY6_FUNGAL_1"/>
    <property type="match status" value="1"/>
</dbReference>
<evidence type="ECO:0000313" key="10">
    <source>
        <dbReference type="EMBL" id="OAF59275.1"/>
    </source>
</evidence>
<dbReference type="GO" id="GO:0000981">
    <property type="term" value="F:DNA-binding transcription factor activity, RNA polymerase II-specific"/>
    <property type="evidence" value="ECO:0007669"/>
    <property type="project" value="InterPro"/>
</dbReference>
<dbReference type="SMART" id="SM00906">
    <property type="entry name" value="Fungal_trans"/>
    <property type="match status" value="1"/>
</dbReference>
<reference evidence="10" key="1">
    <citation type="submission" date="2016-03" db="EMBL/GenBank/DDBJ databases">
        <title>Updated assembly of Pseudogymnoascus destructans, the fungus causing white-nose syndrome of bats.</title>
        <authorList>
            <person name="Palmer J.M."/>
            <person name="Drees K.P."/>
            <person name="Foster J.T."/>
            <person name="Lindner D.L."/>
        </authorList>
    </citation>
    <scope>NUCLEOTIDE SEQUENCE [LARGE SCALE GENOMIC DNA]</scope>
    <source>
        <strain evidence="10">20631-21</strain>
    </source>
</reference>
<sequence length="712" mass="78814">MSAVPAPGGASGGTNREPSHLSCERCRRRKVKCDRTRPCNQCKKAGAECINAGGEKKRPISRLYVEALEGQIASLELFIMNLTAASSSERDVMLANFKETSMEHLPPLPALAKEIPLAPPLPKGRLMRLKEGSADQFYGETSFFQINPSETDDAEAAFSIMTVTPPVQVKPESQSPESPLAISPEGNIVEHSFGTPWTPMCQKLMGVFFDQQYYFHMCLYREYFLRDYKAGGGPYYSNLLMYAICAMGALASSDETVRDLSAVFSNRAQELLYGSALDSPDLTTLQALLLLGHRDIGRGKSSRGWVFTGMAFRLAQGMGLHLDPSHWNTPRDTDVEREISRRAYWAAFIADKQLSLYFGRPPALYPSESDVHKSNRLIYPPDWDSLLDDYIKNNTTPTEYEDDLSFVGSFVQQAELCKIVHRMITEVFQNHNAKADASILAASAKGIHVALSKWLADLPARLHWNQWSRGPVAAYILNLHMFFHTVMIILHRPPRHSSLAHLATVTEDLDICSSSLNSILQLMKVYSKHYSYSALPVTFIHTCASAASIVLLKRFLSASPQGIPRNKRDIQETGTQLEQISKVIDSITETWDSAKQIQKAVSSARETIRLEDEATVGAMAELGAGVDVTQGASGLGWDESMRFDWDDPSLQMGPMSVGGEGVKWEELSGVGMPGEFTERLGDYVQDYEALFGLLGDGAQPEINFGDVEEGLI</sequence>
<dbReference type="CDD" id="cd12148">
    <property type="entry name" value="fungal_TF_MHR"/>
    <property type="match status" value="1"/>
</dbReference>
<protein>
    <recommendedName>
        <fullName evidence="9">Zn(2)-C6 fungal-type domain-containing protein</fullName>
    </recommendedName>
</protein>
<dbReference type="GO" id="GO:0003677">
    <property type="term" value="F:DNA binding"/>
    <property type="evidence" value="ECO:0007669"/>
    <property type="project" value="UniProtKB-KW"/>
</dbReference>
<dbReference type="InterPro" id="IPR001138">
    <property type="entry name" value="Zn2Cys6_DnaBD"/>
</dbReference>
<gene>
    <name evidence="10" type="ORF">VC83_04495</name>
</gene>
<dbReference type="Proteomes" id="UP000077154">
    <property type="component" value="Unassembled WGS sequence"/>
</dbReference>
<dbReference type="EMBL" id="KV441394">
    <property type="protein sequence ID" value="OAF59275.1"/>
    <property type="molecule type" value="Genomic_DNA"/>
</dbReference>
<accession>A0A177AAX2</accession>
<dbReference type="Pfam" id="PF00172">
    <property type="entry name" value="Zn_clus"/>
    <property type="match status" value="1"/>
</dbReference>
<feature type="region of interest" description="Disordered" evidence="8">
    <location>
        <begin position="1"/>
        <end position="21"/>
    </location>
</feature>
<keyword evidence="5" id="KW-0238">DNA-binding</keyword>
<dbReference type="CDD" id="cd00067">
    <property type="entry name" value="GAL4"/>
    <property type="match status" value="1"/>
</dbReference>
<comment type="subcellular location">
    <subcellularLocation>
        <location evidence="1">Nucleus</location>
    </subcellularLocation>
</comment>
<proteinExistence type="predicted"/>
<evidence type="ECO:0000256" key="4">
    <source>
        <dbReference type="ARBA" id="ARBA00023015"/>
    </source>
</evidence>
<dbReference type="InterPro" id="IPR051615">
    <property type="entry name" value="Transcr_Regulatory_Elem"/>
</dbReference>
<evidence type="ECO:0000256" key="5">
    <source>
        <dbReference type="ARBA" id="ARBA00023125"/>
    </source>
</evidence>
<name>A0A177AAX2_9PEZI</name>
<keyword evidence="2" id="KW-0479">Metal-binding</keyword>
<feature type="domain" description="Zn(2)-C6 fungal-type" evidence="9">
    <location>
        <begin position="22"/>
        <end position="51"/>
    </location>
</feature>
<dbReference type="GeneID" id="36287566"/>
<dbReference type="PROSITE" id="PS50048">
    <property type="entry name" value="ZN2_CY6_FUNGAL_2"/>
    <property type="match status" value="1"/>
</dbReference>
<organism evidence="10">
    <name type="scientific">Pseudogymnoascus destructans</name>
    <dbReference type="NCBI Taxonomy" id="655981"/>
    <lineage>
        <taxon>Eukaryota</taxon>
        <taxon>Fungi</taxon>
        <taxon>Dikarya</taxon>
        <taxon>Ascomycota</taxon>
        <taxon>Pezizomycotina</taxon>
        <taxon>Leotiomycetes</taxon>
        <taxon>Thelebolales</taxon>
        <taxon>Thelebolaceae</taxon>
        <taxon>Pseudogymnoascus</taxon>
    </lineage>
</organism>
<dbReference type="OrthoDB" id="4161332at2759"/>
<dbReference type="Gene3D" id="4.10.240.10">
    <property type="entry name" value="Zn(2)-C6 fungal-type DNA-binding domain"/>
    <property type="match status" value="1"/>
</dbReference>
<evidence type="ECO:0000256" key="1">
    <source>
        <dbReference type="ARBA" id="ARBA00004123"/>
    </source>
</evidence>
<dbReference type="GO" id="GO:0008270">
    <property type="term" value="F:zinc ion binding"/>
    <property type="evidence" value="ECO:0007669"/>
    <property type="project" value="InterPro"/>
</dbReference>
<dbReference type="InterPro" id="IPR036864">
    <property type="entry name" value="Zn2-C6_fun-type_DNA-bd_sf"/>
</dbReference>
<dbReference type="Pfam" id="PF04082">
    <property type="entry name" value="Fungal_trans"/>
    <property type="match status" value="1"/>
</dbReference>
<keyword evidence="4" id="KW-0805">Transcription regulation</keyword>
<dbReference type="eggNOG" id="ENOG502QQZ4">
    <property type="taxonomic scope" value="Eukaryota"/>
</dbReference>